<keyword evidence="3 4" id="KW-0288">FMN</keyword>
<comment type="catalytic activity">
    <reaction evidence="3 4">
        <text>(R)-4'-phosphopantothenate + L-cysteine + CTP = N-[(R)-4-phosphopantothenoyl]-L-cysteine + CMP + diphosphate + H(+)</text>
        <dbReference type="Rhea" id="RHEA:19397"/>
        <dbReference type="ChEBI" id="CHEBI:10986"/>
        <dbReference type="ChEBI" id="CHEBI:15378"/>
        <dbReference type="ChEBI" id="CHEBI:33019"/>
        <dbReference type="ChEBI" id="CHEBI:35235"/>
        <dbReference type="ChEBI" id="CHEBI:37563"/>
        <dbReference type="ChEBI" id="CHEBI:59458"/>
        <dbReference type="ChEBI" id="CHEBI:60377"/>
        <dbReference type="EC" id="6.3.2.5"/>
    </reaction>
</comment>
<dbReference type="RefSeq" id="WP_109235884.1">
    <property type="nucleotide sequence ID" value="NZ_BMXZ01000001.1"/>
</dbReference>
<feature type="domain" description="Flavoprotein" evidence="5">
    <location>
        <begin position="1"/>
        <end position="171"/>
    </location>
</feature>
<dbReference type="EC" id="6.3.2.5" evidence="3"/>
<dbReference type="GO" id="GO:0010181">
    <property type="term" value="F:FMN binding"/>
    <property type="evidence" value="ECO:0007669"/>
    <property type="project" value="UniProtKB-UniRule"/>
</dbReference>
<keyword evidence="3" id="KW-0460">Magnesium</keyword>
<comment type="pathway">
    <text evidence="3 4">Cofactor biosynthesis; coenzyme A biosynthesis; CoA from (R)-pantothenate: step 3/5.</text>
</comment>
<dbReference type="GO" id="GO:0015941">
    <property type="term" value="P:pantothenate catabolic process"/>
    <property type="evidence" value="ECO:0007669"/>
    <property type="project" value="InterPro"/>
</dbReference>
<evidence type="ECO:0000313" key="8">
    <source>
        <dbReference type="Proteomes" id="UP000244948"/>
    </source>
</evidence>
<organism evidence="7 8">
    <name type="scientific">Ignatzschineria indica</name>
    <dbReference type="NCBI Taxonomy" id="472583"/>
    <lineage>
        <taxon>Bacteria</taxon>
        <taxon>Pseudomonadati</taxon>
        <taxon>Pseudomonadota</taxon>
        <taxon>Gammaproteobacteria</taxon>
        <taxon>Cardiobacteriales</taxon>
        <taxon>Ignatzschineriaceae</taxon>
        <taxon>Ignatzschineria</taxon>
    </lineage>
</organism>
<feature type="binding site" evidence="3">
    <location>
        <position position="305"/>
    </location>
    <ligand>
        <name>CTP</name>
        <dbReference type="ChEBI" id="CHEBI:37563"/>
    </ligand>
</feature>
<feature type="active site" description="Proton donor" evidence="3">
    <location>
        <position position="153"/>
    </location>
</feature>
<comment type="caution">
    <text evidence="7">The sequence shown here is derived from an EMBL/GenBank/DDBJ whole genome shotgun (WGS) entry which is preliminary data.</text>
</comment>
<evidence type="ECO:0000256" key="3">
    <source>
        <dbReference type="HAMAP-Rule" id="MF_02225"/>
    </source>
</evidence>
<dbReference type="InterPro" id="IPR035929">
    <property type="entry name" value="CoaB-like_sf"/>
</dbReference>
<dbReference type="GO" id="GO:0015937">
    <property type="term" value="P:coenzyme A biosynthetic process"/>
    <property type="evidence" value="ECO:0007669"/>
    <property type="project" value="UniProtKB-UniRule"/>
</dbReference>
<feature type="region of interest" description="Phosphopantothenoylcysteine decarboxylase" evidence="3">
    <location>
        <begin position="1"/>
        <end position="216"/>
    </location>
</feature>
<evidence type="ECO:0000256" key="4">
    <source>
        <dbReference type="RuleBase" id="RU364078"/>
    </source>
</evidence>
<reference evidence="7 8" key="1">
    <citation type="journal article" date="2018" name="Genome Announc.">
        <title>Ignatzschineria cameli sp. nov., isolated from necrotic foot tissue of dromedaries (Camelus dromedarius) and associated maggots (Wohlfahrtia species) in Dubai.</title>
        <authorList>
            <person name="Tsang C.C."/>
            <person name="Tang J.Y."/>
            <person name="Fong J.Y."/>
            <person name="Kinne J."/>
            <person name="Lee H.H."/>
            <person name="Joseph M."/>
            <person name="Jose S."/>
            <person name="Schuster R.K."/>
            <person name="Tang Y."/>
            <person name="Sivakumar S."/>
            <person name="Chen J.H."/>
            <person name="Teng J.L."/>
            <person name="Lau S.K."/>
            <person name="Wernery U."/>
            <person name="Woo P.C."/>
        </authorList>
    </citation>
    <scope>NUCLEOTIDE SEQUENCE [LARGE SCALE GENOMIC DNA]</scope>
    <source>
        <strain evidence="7 8">KCTC 22643</strain>
    </source>
</reference>
<sequence>MKIVLGVSGSIAAYKSPDLVRRLRELGHEVRVVMSRGGISFVTPLTLQAVSGYPVVYDLLDPAHEAGMGHIELARWADLILIAPASANLISRLAAGSAEDLLSAIVLATEKPIMLAPGMNRLMWANPFVQRNIAALSAAGIDILTPGSGAQACGEVGLGRMPEPLEIRDHVTAFFQRSATDAAFDSRAEIEVEMVDGADEIDDENSEPQGALIGKRVVITAGPTVEEIDPVRYISNYSSGKMGYALAQVAQRLGAEVTLISGPVAIAPPAGVETIAIKSAEEMMQAVERACQGADLFIAAAAVADYRVADRALEKIKKSDDQDELILKLTKNPDILATIAKGEARPTLCIGFAAETNNIEENAKSKLRRKNVDMICLNDVSGGKVFGAAENEMLLFKRDGSVTPIAKADKAIVAEKIFEEIINLFPAKFWC</sequence>
<dbReference type="Gene3D" id="3.40.50.10300">
    <property type="entry name" value="CoaB-like"/>
    <property type="match status" value="1"/>
</dbReference>
<gene>
    <name evidence="3 7" type="primary">coaBC</name>
    <name evidence="7" type="ORF">DC082_04220</name>
</gene>
<dbReference type="InterPro" id="IPR007085">
    <property type="entry name" value="DNA/pantothenate-metab_flavo_C"/>
</dbReference>
<accession>A0A2U2ANF0</accession>
<dbReference type="GO" id="GO:0071513">
    <property type="term" value="C:phosphopantothenoylcysteine decarboxylase complex"/>
    <property type="evidence" value="ECO:0007669"/>
    <property type="project" value="TreeGrafter"/>
</dbReference>
<keyword evidence="1 3" id="KW-0210">Decarboxylase</keyword>
<comment type="similarity">
    <text evidence="3 4">In the C-terminal section; belongs to the PPC synthetase family.</text>
</comment>
<dbReference type="PANTHER" id="PTHR14359:SF6">
    <property type="entry name" value="PHOSPHOPANTOTHENOYLCYSTEINE DECARBOXYLASE"/>
    <property type="match status" value="1"/>
</dbReference>
<dbReference type="UniPathway" id="UPA00241">
    <property type="reaction ID" value="UER00353"/>
</dbReference>
<keyword evidence="3" id="KW-0479">Metal-binding</keyword>
<name>A0A2U2ANF0_9GAMM</name>
<dbReference type="Pfam" id="PF04127">
    <property type="entry name" value="DFP"/>
    <property type="match status" value="1"/>
</dbReference>
<comment type="catalytic activity">
    <reaction evidence="3 4">
        <text>N-[(R)-4-phosphopantothenoyl]-L-cysteine + H(+) = (R)-4'-phosphopantetheine + CO2</text>
        <dbReference type="Rhea" id="RHEA:16793"/>
        <dbReference type="ChEBI" id="CHEBI:15378"/>
        <dbReference type="ChEBI" id="CHEBI:16526"/>
        <dbReference type="ChEBI" id="CHEBI:59458"/>
        <dbReference type="ChEBI" id="CHEBI:61723"/>
        <dbReference type="EC" id="4.1.1.36"/>
    </reaction>
</comment>
<dbReference type="Proteomes" id="UP000244948">
    <property type="component" value="Unassembled WGS sequence"/>
</dbReference>
<dbReference type="SUPFAM" id="SSF102645">
    <property type="entry name" value="CoaB-like"/>
    <property type="match status" value="1"/>
</dbReference>
<keyword evidence="3" id="KW-0511">Multifunctional enzyme</keyword>
<dbReference type="GO" id="GO:0004632">
    <property type="term" value="F:phosphopantothenate--cysteine ligase activity"/>
    <property type="evidence" value="ECO:0007669"/>
    <property type="project" value="UniProtKB-UniRule"/>
</dbReference>
<proteinExistence type="inferred from homology"/>
<feature type="binding site" evidence="3">
    <location>
        <position position="352"/>
    </location>
    <ligand>
        <name>CTP</name>
        <dbReference type="ChEBI" id="CHEBI:37563"/>
    </ligand>
</feature>
<keyword evidence="2 3" id="KW-0456">Lyase</keyword>
<feature type="binding site" evidence="3">
    <location>
        <position position="315"/>
    </location>
    <ligand>
        <name>CTP</name>
        <dbReference type="ChEBI" id="CHEBI:37563"/>
    </ligand>
</feature>
<dbReference type="PANTHER" id="PTHR14359">
    <property type="entry name" value="HOMO-OLIGOMERIC FLAVIN CONTAINING CYS DECARBOXYLASE FAMILY"/>
    <property type="match status" value="1"/>
</dbReference>
<feature type="binding site" evidence="3">
    <location>
        <begin position="333"/>
        <end position="336"/>
    </location>
    <ligand>
        <name>CTP</name>
        <dbReference type="ChEBI" id="CHEBI:37563"/>
    </ligand>
</feature>
<evidence type="ECO:0000259" key="5">
    <source>
        <dbReference type="Pfam" id="PF02441"/>
    </source>
</evidence>
<comment type="cofactor">
    <cofactor evidence="3">
        <name>FMN</name>
        <dbReference type="ChEBI" id="CHEBI:58210"/>
    </cofactor>
    <text evidence="3">Binds 1 FMN per subunit.</text>
</comment>
<protein>
    <recommendedName>
        <fullName evidence="3">Coenzyme A biosynthesis bifunctional protein CoaBC</fullName>
    </recommendedName>
    <alternativeName>
        <fullName evidence="3">DNA/pantothenate metabolism flavoprotein</fullName>
    </alternativeName>
    <alternativeName>
        <fullName evidence="3">Phosphopantothenoylcysteine synthetase/decarboxylase</fullName>
        <shortName evidence="3">PPCS-PPCDC</shortName>
    </alternativeName>
    <domain>
        <recommendedName>
            <fullName evidence="3">Phosphopantothenoylcysteine decarboxylase</fullName>
            <shortName evidence="3">PPC decarboxylase</shortName>
            <shortName evidence="3">PPC-DC</shortName>
            <ecNumber evidence="3">4.1.1.36</ecNumber>
        </recommendedName>
        <alternativeName>
            <fullName evidence="3">CoaC</fullName>
        </alternativeName>
    </domain>
    <domain>
        <recommendedName>
            <fullName evidence="3">Phosphopantothenate--cysteine ligase</fullName>
            <ecNumber evidence="3">6.3.2.5</ecNumber>
        </recommendedName>
        <alternativeName>
            <fullName evidence="3">CoaB</fullName>
        </alternativeName>
        <alternativeName>
            <fullName evidence="3">Phosphopantothenoylcysteine synthetase</fullName>
            <shortName evidence="3">PPC synthetase</shortName>
            <shortName evidence="3">PPC-S</shortName>
        </alternativeName>
    </domain>
</protein>
<evidence type="ECO:0000259" key="6">
    <source>
        <dbReference type="Pfam" id="PF04127"/>
    </source>
</evidence>
<comment type="similarity">
    <text evidence="3 4">In the N-terminal section; belongs to the HFCD (homo-oligomeric flavin containing Cys decarboxylase) superfamily.</text>
</comment>
<dbReference type="EC" id="4.1.1.36" evidence="3"/>
<comment type="function">
    <text evidence="3">Catalyzes two sequential steps in the biosynthesis of coenzyme A. In the first step cysteine is conjugated to 4'-phosphopantothenate to form 4-phosphopantothenoylcysteine. In the second step the latter compound is decarboxylated to form 4'-phosphopantotheine.</text>
</comment>
<dbReference type="EMBL" id="QEWR01000002">
    <property type="protein sequence ID" value="PWD84739.1"/>
    <property type="molecule type" value="Genomic_DNA"/>
</dbReference>
<comment type="pathway">
    <text evidence="3 4">Cofactor biosynthesis; coenzyme A biosynthesis; CoA from (R)-pantothenate: step 2/5.</text>
</comment>
<dbReference type="Pfam" id="PF02441">
    <property type="entry name" value="Flavoprotein"/>
    <property type="match status" value="1"/>
</dbReference>
<evidence type="ECO:0000313" key="7">
    <source>
        <dbReference type="EMBL" id="PWD84739.1"/>
    </source>
</evidence>
<keyword evidence="3 4" id="KW-0436">Ligase</keyword>
<dbReference type="NCBIfam" id="TIGR00521">
    <property type="entry name" value="coaBC_dfp"/>
    <property type="match status" value="1"/>
</dbReference>
<dbReference type="GO" id="GO:0004633">
    <property type="term" value="F:phosphopantothenoylcysteine decarboxylase activity"/>
    <property type="evidence" value="ECO:0007669"/>
    <property type="project" value="UniProtKB-UniRule"/>
</dbReference>
<evidence type="ECO:0000256" key="1">
    <source>
        <dbReference type="ARBA" id="ARBA00022793"/>
    </source>
</evidence>
<dbReference type="InterPro" id="IPR003382">
    <property type="entry name" value="Flavoprotein"/>
</dbReference>
<feature type="binding site" evidence="3">
    <location>
        <position position="366"/>
    </location>
    <ligand>
        <name>CTP</name>
        <dbReference type="ChEBI" id="CHEBI:37563"/>
    </ligand>
</feature>
<dbReference type="HAMAP" id="MF_02225">
    <property type="entry name" value="CoaBC"/>
    <property type="match status" value="1"/>
</dbReference>
<dbReference type="InterPro" id="IPR005252">
    <property type="entry name" value="CoaBC"/>
</dbReference>
<comment type="caution">
    <text evidence="3">Lacks conserved residue(s) required for the propagation of feature annotation.</text>
</comment>
<dbReference type="AlphaFoldDB" id="A0A2U2ANF0"/>
<comment type="function">
    <text evidence="4">Catalyzes two steps in the biosynthesis of coenzyme A. In the first step cysteine is conjugated to 4'-phosphopantothenate to form 4-phosphopantothenoylcysteine, in the latter compound is decarboxylated to form 4'-phosphopantotheine.</text>
</comment>
<feature type="region of interest" description="Phosphopantothenate--cysteine ligase" evidence="3">
    <location>
        <begin position="217"/>
        <end position="431"/>
    </location>
</feature>
<keyword evidence="8" id="KW-1185">Reference proteome</keyword>
<dbReference type="InterPro" id="IPR036551">
    <property type="entry name" value="Flavin_trans-like"/>
</dbReference>
<comment type="cofactor">
    <cofactor evidence="3">
        <name>Mg(2+)</name>
        <dbReference type="ChEBI" id="CHEBI:18420"/>
    </cofactor>
</comment>
<dbReference type="Gene3D" id="3.40.50.1950">
    <property type="entry name" value="Flavin prenyltransferase-like"/>
    <property type="match status" value="1"/>
</dbReference>
<dbReference type="GO" id="GO:0046872">
    <property type="term" value="F:metal ion binding"/>
    <property type="evidence" value="ECO:0007669"/>
    <property type="project" value="UniProtKB-KW"/>
</dbReference>
<feature type="domain" description="DNA/pantothenate metabolism flavoprotein C-terminal" evidence="6">
    <location>
        <begin position="213"/>
        <end position="423"/>
    </location>
</feature>
<keyword evidence="3 4" id="KW-0285">Flavoprotein</keyword>
<feature type="binding site" evidence="3">
    <location>
        <position position="370"/>
    </location>
    <ligand>
        <name>CTP</name>
        <dbReference type="ChEBI" id="CHEBI:37563"/>
    </ligand>
</feature>
<evidence type="ECO:0000256" key="2">
    <source>
        <dbReference type="ARBA" id="ARBA00023239"/>
    </source>
</evidence>
<dbReference type="SUPFAM" id="SSF52507">
    <property type="entry name" value="Homo-oligomeric flavin-containing Cys decarboxylases, HFCD"/>
    <property type="match status" value="1"/>
</dbReference>